<dbReference type="SUPFAM" id="SSF56059">
    <property type="entry name" value="Glutathione synthetase ATP-binding domain-like"/>
    <property type="match status" value="1"/>
</dbReference>
<evidence type="ECO:0000256" key="11">
    <source>
        <dbReference type="HAMAP-Rule" id="MF_00162"/>
    </source>
</evidence>
<keyword evidence="4 11" id="KW-0317">Glutathione biosynthesis</keyword>
<dbReference type="InterPro" id="IPR004218">
    <property type="entry name" value="GSHS_ATP-bd"/>
</dbReference>
<keyword evidence="8" id="KW-0460">Magnesium</keyword>
<feature type="domain" description="ATP-grasp" evidence="12">
    <location>
        <begin position="124"/>
        <end position="309"/>
    </location>
</feature>
<evidence type="ECO:0000256" key="8">
    <source>
        <dbReference type="ARBA" id="ARBA00022842"/>
    </source>
</evidence>
<dbReference type="GO" id="GO:0046872">
    <property type="term" value="F:metal ion binding"/>
    <property type="evidence" value="ECO:0007669"/>
    <property type="project" value="UniProtKB-KW"/>
</dbReference>
<evidence type="ECO:0000313" key="13">
    <source>
        <dbReference type="EMBL" id="RAJ94937.1"/>
    </source>
</evidence>
<comment type="pathway">
    <text evidence="11">Sulfur metabolism; glutathione biosynthesis; glutathione from L-cysteine and L-glutamate: step 2/2.</text>
</comment>
<evidence type="ECO:0000256" key="3">
    <source>
        <dbReference type="ARBA" id="ARBA00022598"/>
    </source>
</evidence>
<dbReference type="FunFam" id="3.30.1490.20:FF:000009">
    <property type="entry name" value="Glutathione synthetase"/>
    <property type="match status" value="1"/>
</dbReference>
<comment type="catalytic activity">
    <reaction evidence="10 11">
        <text>gamma-L-glutamyl-L-cysteine + glycine + ATP = glutathione + ADP + phosphate + H(+)</text>
        <dbReference type="Rhea" id="RHEA:13557"/>
        <dbReference type="ChEBI" id="CHEBI:15378"/>
        <dbReference type="ChEBI" id="CHEBI:30616"/>
        <dbReference type="ChEBI" id="CHEBI:43474"/>
        <dbReference type="ChEBI" id="CHEBI:57305"/>
        <dbReference type="ChEBI" id="CHEBI:57925"/>
        <dbReference type="ChEBI" id="CHEBI:58173"/>
        <dbReference type="ChEBI" id="CHEBI:456216"/>
        <dbReference type="EC" id="6.3.2.3"/>
    </reaction>
</comment>
<evidence type="ECO:0000256" key="9">
    <source>
        <dbReference type="ARBA" id="ARBA00023211"/>
    </source>
</evidence>
<comment type="cofactor">
    <cofactor evidence="1">
        <name>Mn(2+)</name>
        <dbReference type="ChEBI" id="CHEBI:29035"/>
    </cofactor>
</comment>
<evidence type="ECO:0000313" key="15">
    <source>
        <dbReference type="Proteomes" id="UP000249203"/>
    </source>
</evidence>
<dbReference type="GO" id="GO:0004363">
    <property type="term" value="F:glutathione synthase activity"/>
    <property type="evidence" value="ECO:0007669"/>
    <property type="project" value="UniProtKB-UniRule"/>
</dbReference>
<dbReference type="InterPro" id="IPR016185">
    <property type="entry name" value="PreATP-grasp_dom_sf"/>
</dbReference>
<name>A0A327WS66_9GAMM</name>
<dbReference type="InterPro" id="IPR013815">
    <property type="entry name" value="ATP_grasp_subdomain_1"/>
</dbReference>
<dbReference type="InterPro" id="IPR004215">
    <property type="entry name" value="GSHS_N"/>
</dbReference>
<dbReference type="PROSITE" id="PS50975">
    <property type="entry name" value="ATP_GRASP"/>
    <property type="match status" value="1"/>
</dbReference>
<evidence type="ECO:0000256" key="7">
    <source>
        <dbReference type="ARBA" id="ARBA00022840"/>
    </source>
</evidence>
<dbReference type="GO" id="GO:0005524">
    <property type="term" value="F:ATP binding"/>
    <property type="evidence" value="ECO:0007669"/>
    <property type="project" value="UniProtKB-UniRule"/>
</dbReference>
<dbReference type="EC" id="6.3.2.3" evidence="11"/>
<dbReference type="PANTHER" id="PTHR21621:SF4">
    <property type="entry name" value="GLUTATHIONE SYNTHETASE"/>
    <property type="match status" value="1"/>
</dbReference>
<reference evidence="13 15" key="2">
    <citation type="submission" date="2018-06" db="EMBL/GenBank/DDBJ databases">
        <title>Genomic Encyclopedia of Type Strains, Phase III (KMG-III): the genomes of soil and plant-associated and newly described type strains.</title>
        <authorList>
            <person name="Whitman W."/>
        </authorList>
    </citation>
    <scope>NUCLEOTIDE SEQUENCE [LARGE SCALE GENOMIC DNA]</scope>
    <source>
        <strain evidence="13 15">CGMCC 1.15366</strain>
    </source>
</reference>
<organism evidence="13 15">
    <name type="scientific">Aliidiomarina maris</name>
    <dbReference type="NCBI Taxonomy" id="531312"/>
    <lineage>
        <taxon>Bacteria</taxon>
        <taxon>Pseudomonadati</taxon>
        <taxon>Pseudomonadota</taxon>
        <taxon>Gammaproteobacteria</taxon>
        <taxon>Alteromonadales</taxon>
        <taxon>Idiomarinaceae</taxon>
        <taxon>Aliidiomarina</taxon>
    </lineage>
</organism>
<keyword evidence="9" id="KW-0464">Manganese</keyword>
<dbReference type="FunFam" id="3.30.470.20:FF:000010">
    <property type="entry name" value="Glutathione synthetase"/>
    <property type="match status" value="1"/>
</dbReference>
<sequence length="318" mass="35287">MKVGIIMDPIETVKTYKDTSFRLALEAQARGHELLYMEMNDLFIDGGNPMAFVRPLSVVDQKEDFYTLGDGCDIHLGELDIILMRKDPPFDTEFVYATHILELAQQAGALVANRPQSLRDCSEKLFTAWFPDTISATIVTRDAQRIREFHQKHKDIILKPLDGMGGASIFRVKDDGNNLGVVIETLTAHGQRFAMVQEYLPAIKDGDKRILIINGEPVPYCLARVPSAGETRGNLAAGGSGRPQPLSDSDWALARRVGPSLKEKGLYLVGLDVIGDRITEINVTSPTCMREIENHYEINIAASLFEQLENDVTAKKTA</sequence>
<evidence type="ECO:0000259" key="12">
    <source>
        <dbReference type="PROSITE" id="PS50975"/>
    </source>
</evidence>
<keyword evidence="7 11" id="KW-0067">ATP-binding</keyword>
<dbReference type="HAMAP" id="MF_00162">
    <property type="entry name" value="GSH_S"/>
    <property type="match status" value="1"/>
</dbReference>
<keyword evidence="16" id="KW-1185">Reference proteome</keyword>
<keyword evidence="3 11" id="KW-0436">Ligase</keyword>
<dbReference type="Gene3D" id="3.30.470.20">
    <property type="entry name" value="ATP-grasp fold, B domain"/>
    <property type="match status" value="1"/>
</dbReference>
<accession>A0A327WS66</accession>
<dbReference type="InterPro" id="IPR011761">
    <property type="entry name" value="ATP-grasp"/>
</dbReference>
<comment type="caution">
    <text evidence="13">The sequence shown here is derived from an EMBL/GenBank/DDBJ whole genome shotgun (WGS) entry which is preliminary data.</text>
</comment>
<proteinExistence type="inferred from homology"/>
<dbReference type="NCBIfam" id="NF003573">
    <property type="entry name" value="PRK05246.1"/>
    <property type="match status" value="1"/>
</dbReference>
<protein>
    <recommendedName>
        <fullName evidence="11">Glutathione synthetase</fullName>
        <ecNumber evidence="11">6.3.2.3</ecNumber>
    </recommendedName>
    <alternativeName>
        <fullName evidence="11">GSH synthetase</fullName>
        <shortName evidence="11">GSH-S</shortName>
        <shortName evidence="11">GSHase</shortName>
    </alternativeName>
    <alternativeName>
        <fullName evidence="11">Glutathione synthase</fullName>
    </alternativeName>
</protein>
<dbReference type="Gene3D" id="3.40.50.20">
    <property type="match status" value="1"/>
</dbReference>
<dbReference type="PANTHER" id="PTHR21621">
    <property type="entry name" value="RIBOSOMAL PROTEIN S6 MODIFICATION PROTEIN"/>
    <property type="match status" value="1"/>
</dbReference>
<dbReference type="InterPro" id="IPR006284">
    <property type="entry name" value="Glut_synth_pro"/>
</dbReference>
<dbReference type="AlphaFoldDB" id="A0A327WS66"/>
<dbReference type="EMBL" id="QLMD01000012">
    <property type="protein sequence ID" value="RAJ94937.1"/>
    <property type="molecule type" value="Genomic_DNA"/>
</dbReference>
<dbReference type="UniPathway" id="UPA00142">
    <property type="reaction ID" value="UER00210"/>
</dbReference>
<dbReference type="Pfam" id="PF02955">
    <property type="entry name" value="GSH-S_ATP"/>
    <property type="match status" value="1"/>
</dbReference>
<dbReference type="Proteomes" id="UP000249203">
    <property type="component" value="Unassembled WGS sequence"/>
</dbReference>
<dbReference type="SUPFAM" id="SSF52440">
    <property type="entry name" value="PreATP-grasp domain"/>
    <property type="match status" value="1"/>
</dbReference>
<dbReference type="Gene3D" id="3.30.1490.20">
    <property type="entry name" value="ATP-grasp fold, A domain"/>
    <property type="match status" value="1"/>
</dbReference>
<reference evidence="14 16" key="1">
    <citation type="journal article" date="2018" name="Front. Microbiol.">
        <title>Genome-Based Analysis Reveals the Taxonomy and Diversity of the Family Idiomarinaceae.</title>
        <authorList>
            <person name="Liu Y."/>
            <person name="Lai Q."/>
            <person name="Shao Z."/>
        </authorList>
    </citation>
    <scope>NUCLEOTIDE SEQUENCE [LARGE SCALE GENOMIC DNA]</scope>
    <source>
        <strain evidence="14 16">CF12-14</strain>
    </source>
</reference>
<keyword evidence="5" id="KW-0479">Metal-binding</keyword>
<comment type="cofactor">
    <cofactor evidence="2">
        <name>Mg(2+)</name>
        <dbReference type="ChEBI" id="CHEBI:18420"/>
    </cofactor>
</comment>
<dbReference type="GO" id="GO:0005737">
    <property type="term" value="C:cytoplasm"/>
    <property type="evidence" value="ECO:0007669"/>
    <property type="project" value="TreeGrafter"/>
</dbReference>
<evidence type="ECO:0000256" key="6">
    <source>
        <dbReference type="ARBA" id="ARBA00022741"/>
    </source>
</evidence>
<evidence type="ECO:0000256" key="1">
    <source>
        <dbReference type="ARBA" id="ARBA00001936"/>
    </source>
</evidence>
<keyword evidence="6 11" id="KW-0547">Nucleotide-binding</keyword>
<dbReference type="EMBL" id="PIPK01000011">
    <property type="protein sequence ID" value="RUO22148.1"/>
    <property type="molecule type" value="Genomic_DNA"/>
</dbReference>
<dbReference type="Pfam" id="PF02951">
    <property type="entry name" value="GSH-S_N"/>
    <property type="match status" value="1"/>
</dbReference>
<dbReference type="RefSeq" id="WP_111570057.1">
    <property type="nucleotide sequence ID" value="NZ_PIPK01000011.1"/>
</dbReference>
<comment type="similarity">
    <text evidence="11">Belongs to the prokaryotic GSH synthase family.</text>
</comment>
<evidence type="ECO:0000313" key="16">
    <source>
        <dbReference type="Proteomes" id="UP000287865"/>
    </source>
</evidence>
<evidence type="ECO:0000256" key="4">
    <source>
        <dbReference type="ARBA" id="ARBA00022684"/>
    </source>
</evidence>
<evidence type="ECO:0000256" key="5">
    <source>
        <dbReference type="ARBA" id="ARBA00022723"/>
    </source>
</evidence>
<evidence type="ECO:0000256" key="2">
    <source>
        <dbReference type="ARBA" id="ARBA00001946"/>
    </source>
</evidence>
<dbReference type="NCBIfam" id="TIGR01380">
    <property type="entry name" value="glut_syn"/>
    <property type="match status" value="1"/>
</dbReference>
<gene>
    <name evidence="11" type="primary">gshB</name>
    <name evidence="13" type="ORF">B0I24_11223</name>
    <name evidence="14" type="ORF">CWE07_11210</name>
</gene>
<evidence type="ECO:0000313" key="14">
    <source>
        <dbReference type="EMBL" id="RUO22148.1"/>
    </source>
</evidence>
<dbReference type="Proteomes" id="UP000287865">
    <property type="component" value="Unassembled WGS sequence"/>
</dbReference>
<evidence type="ECO:0000256" key="10">
    <source>
        <dbReference type="ARBA" id="ARBA00050650"/>
    </source>
</evidence>
<dbReference type="FunFam" id="3.40.50.20:FF:000009">
    <property type="entry name" value="Glutathione synthetase"/>
    <property type="match status" value="1"/>
</dbReference>
<dbReference type="OrthoDB" id="9785415at2"/>